<dbReference type="EMBL" id="BMXK01000005">
    <property type="protein sequence ID" value="GHD04889.1"/>
    <property type="molecule type" value="Genomic_DNA"/>
</dbReference>
<sequence>MTRWNCHTSDMSVEFVCTTRTSIPRGQLFDLSRSIDAHTASMADSREEAVAGTTSGLICLGEEVTWRATHFGVPIRMTSRITAMDAPRSFVDEQVRGPFRHFRHVHEFTEDAGGTTMVDRIEFAAPFGPLGRLVERLVLGRYLERLIEKRNRHLVGNDAGG</sequence>
<gene>
    <name evidence="1" type="ORF">GCM10008096_12880</name>
</gene>
<evidence type="ECO:0000313" key="1">
    <source>
        <dbReference type="EMBL" id="GHD04889.1"/>
    </source>
</evidence>
<accession>A0ABQ3GGL9</accession>
<organism evidence="1 2">
    <name type="scientific">Zhihengliuella salsuginis</name>
    <dbReference type="NCBI Taxonomy" id="578222"/>
    <lineage>
        <taxon>Bacteria</taxon>
        <taxon>Bacillati</taxon>
        <taxon>Actinomycetota</taxon>
        <taxon>Actinomycetes</taxon>
        <taxon>Micrococcales</taxon>
        <taxon>Micrococcaceae</taxon>
        <taxon>Zhihengliuella</taxon>
    </lineage>
</organism>
<dbReference type="CDD" id="cd07820">
    <property type="entry name" value="SRPBCC_3"/>
    <property type="match status" value="1"/>
</dbReference>
<dbReference type="InterPro" id="IPR019587">
    <property type="entry name" value="Polyketide_cyclase/dehydratase"/>
</dbReference>
<dbReference type="Proteomes" id="UP000642819">
    <property type="component" value="Unassembled WGS sequence"/>
</dbReference>
<dbReference type="SUPFAM" id="SSF55961">
    <property type="entry name" value="Bet v1-like"/>
    <property type="match status" value="1"/>
</dbReference>
<name>A0ABQ3GGL9_9MICC</name>
<protein>
    <recommendedName>
        <fullName evidence="3">Cyclase</fullName>
    </recommendedName>
</protein>
<comment type="caution">
    <text evidence="1">The sequence shown here is derived from an EMBL/GenBank/DDBJ whole genome shotgun (WGS) entry which is preliminary data.</text>
</comment>
<dbReference type="Gene3D" id="3.30.530.20">
    <property type="match status" value="1"/>
</dbReference>
<keyword evidence="2" id="KW-1185">Reference proteome</keyword>
<dbReference type="Pfam" id="PF10604">
    <property type="entry name" value="Polyketide_cyc2"/>
    <property type="match status" value="1"/>
</dbReference>
<proteinExistence type="predicted"/>
<reference evidence="2" key="1">
    <citation type="journal article" date="2019" name="Int. J. Syst. Evol. Microbiol.">
        <title>The Global Catalogue of Microorganisms (GCM) 10K type strain sequencing project: providing services to taxonomists for standard genome sequencing and annotation.</title>
        <authorList>
            <consortium name="The Broad Institute Genomics Platform"/>
            <consortium name="The Broad Institute Genome Sequencing Center for Infectious Disease"/>
            <person name="Wu L."/>
            <person name="Ma J."/>
        </authorList>
    </citation>
    <scope>NUCLEOTIDE SEQUENCE [LARGE SCALE GENOMIC DNA]</scope>
    <source>
        <strain evidence="2">KCTC 19466</strain>
    </source>
</reference>
<evidence type="ECO:0000313" key="2">
    <source>
        <dbReference type="Proteomes" id="UP000642819"/>
    </source>
</evidence>
<evidence type="ECO:0008006" key="3">
    <source>
        <dbReference type="Google" id="ProtNLM"/>
    </source>
</evidence>
<dbReference type="InterPro" id="IPR023393">
    <property type="entry name" value="START-like_dom_sf"/>
</dbReference>